<evidence type="ECO:0000313" key="2">
    <source>
        <dbReference type="Proteomes" id="UP000276888"/>
    </source>
</evidence>
<dbReference type="InterPro" id="IPR021456">
    <property type="entry name" value="DUF3107"/>
</dbReference>
<evidence type="ECO:0008006" key="3">
    <source>
        <dbReference type="Google" id="ProtNLM"/>
    </source>
</evidence>
<reference evidence="1 2" key="1">
    <citation type="submission" date="2018-08" db="EMBL/GenBank/DDBJ databases">
        <title>Microbacterium lemovicicum sp. nov., a bacterium isolated from a natural uranium-rich soil.</title>
        <authorList>
            <person name="ORTET P."/>
        </authorList>
    </citation>
    <scope>NUCLEOTIDE SEQUENCE [LARGE SCALE GENOMIC DNA]</scope>
    <source>
        <strain evidence="1 2">Viu22</strain>
    </source>
</reference>
<proteinExistence type="predicted"/>
<dbReference type="OrthoDB" id="3268468at2"/>
<name>A0A3Q9J0B8_9MICO</name>
<organism evidence="1 2">
    <name type="scientific">Microbacterium lemovicicum</name>
    <dbReference type="NCBI Taxonomy" id="1072463"/>
    <lineage>
        <taxon>Bacteria</taxon>
        <taxon>Bacillati</taxon>
        <taxon>Actinomycetota</taxon>
        <taxon>Actinomycetes</taxon>
        <taxon>Micrococcales</taxon>
        <taxon>Microbacteriaceae</taxon>
        <taxon>Microbacterium</taxon>
    </lineage>
</organism>
<dbReference type="Pfam" id="PF11305">
    <property type="entry name" value="DUF3107"/>
    <property type="match status" value="1"/>
</dbReference>
<evidence type="ECO:0000313" key="1">
    <source>
        <dbReference type="EMBL" id="AZS37201.1"/>
    </source>
</evidence>
<sequence>MEIRIGIAQTGRELSFETNEAAADVKKSVADALDAAATHVSFTDAKGNSYIVPTAGLAYIEIGTEESRRIGFVA</sequence>
<dbReference type="AlphaFoldDB" id="A0A3Q9J0B8"/>
<dbReference type="RefSeq" id="WP_127095797.1">
    <property type="nucleotide sequence ID" value="NZ_CP031423.1"/>
</dbReference>
<protein>
    <recommendedName>
        <fullName evidence="3">ATP-binding protein</fullName>
    </recommendedName>
</protein>
<dbReference type="Proteomes" id="UP000276888">
    <property type="component" value="Chromosome"/>
</dbReference>
<keyword evidence="2" id="KW-1185">Reference proteome</keyword>
<accession>A0A3Q9J0B8</accession>
<gene>
    <name evidence="1" type="ORF">CVS47_01833</name>
</gene>
<dbReference type="EMBL" id="CP031423">
    <property type="protein sequence ID" value="AZS37201.1"/>
    <property type="molecule type" value="Genomic_DNA"/>
</dbReference>
<dbReference type="KEGG" id="mlv:CVS47_01833"/>